<protein>
    <recommendedName>
        <fullName evidence="1">Vanadium-dependent haloperoxidase NapH1-like second helical-bundle domain-containing protein</fullName>
    </recommendedName>
</protein>
<sequence>LLDLGRLPRDRTNEAAIAVGMAFPNFVVNVKTPCLFARRQGRPVDKTPECVAEKIAMRIEETRHNDGWNESGMDRGSGQLSPFPFRDTIGYFPTHMSPSRSGSRRNWAPIVECSQGSCASQEFVTPHIGFTAQYHFLNKTDISEIVSQETVPIEVDYEMEIRDVIEQTKKLATDPLSKTKIGAYDNKFIFADAYGQILARNENSWEEVVYWAFSFLLVEYEGTLITWRSKVQNDHVRPTTVAQEILGNEVIESFQYGEDTTKSYPANQWNPYIRVMPHAEFPSGSACLCSAASAITAQLYGKKYDDPFPLNVTFNINTVEDRLSGKNFQDHFSTLKDYADDCSNSRYWGGMHFRFSLQPAARMCTVANDFTRKGEALAQYLWTGHEDFLAPFGGYEAFGYKGDRAYTWY</sequence>
<dbReference type="PANTHER" id="PTHR34599">
    <property type="entry name" value="PEROXIDASE-RELATED"/>
    <property type="match status" value="1"/>
</dbReference>
<dbReference type="GO" id="GO:0004601">
    <property type="term" value="F:peroxidase activity"/>
    <property type="evidence" value="ECO:0007669"/>
    <property type="project" value="InterPro"/>
</dbReference>
<dbReference type="PANTHER" id="PTHR34599:SF2">
    <property type="entry name" value="TRAF-TYPE DOMAIN-CONTAINING PROTEIN"/>
    <property type="match status" value="1"/>
</dbReference>
<gene>
    <name evidence="2" type="ORF">THAOC_22095</name>
</gene>
<dbReference type="OrthoDB" id="10262915at2759"/>
<dbReference type="InterPro" id="IPR055161">
    <property type="entry name" value="NapH1-like_2nd"/>
</dbReference>
<dbReference type="InterPro" id="IPR052559">
    <property type="entry name" value="V-haloperoxidase"/>
</dbReference>
<dbReference type="SUPFAM" id="SSF48317">
    <property type="entry name" value="Acid phosphatase/Vanadium-dependent haloperoxidase"/>
    <property type="match status" value="1"/>
</dbReference>
<dbReference type="InterPro" id="IPR016119">
    <property type="entry name" value="Br/Cl_peroxidase_C"/>
</dbReference>
<accession>K0RZC4</accession>
<dbReference type="AlphaFoldDB" id="K0RZC4"/>
<organism evidence="2 3">
    <name type="scientific">Thalassiosira oceanica</name>
    <name type="common">Marine diatom</name>
    <dbReference type="NCBI Taxonomy" id="159749"/>
    <lineage>
        <taxon>Eukaryota</taxon>
        <taxon>Sar</taxon>
        <taxon>Stramenopiles</taxon>
        <taxon>Ochrophyta</taxon>
        <taxon>Bacillariophyta</taxon>
        <taxon>Coscinodiscophyceae</taxon>
        <taxon>Thalassiosirophycidae</taxon>
        <taxon>Thalassiosirales</taxon>
        <taxon>Thalassiosiraceae</taxon>
        <taxon>Thalassiosira</taxon>
    </lineage>
</organism>
<evidence type="ECO:0000259" key="1">
    <source>
        <dbReference type="Pfam" id="PF22778"/>
    </source>
</evidence>
<comment type="caution">
    <text evidence="2">The sequence shown here is derived from an EMBL/GenBank/DDBJ whole genome shotgun (WGS) entry which is preliminary data.</text>
</comment>
<reference evidence="2 3" key="1">
    <citation type="journal article" date="2012" name="Genome Biol.">
        <title>Genome and low-iron response of an oceanic diatom adapted to chronic iron limitation.</title>
        <authorList>
            <person name="Lommer M."/>
            <person name="Specht M."/>
            <person name="Roy A.S."/>
            <person name="Kraemer L."/>
            <person name="Andreson R."/>
            <person name="Gutowska M.A."/>
            <person name="Wolf J."/>
            <person name="Bergner S.V."/>
            <person name="Schilhabel M.B."/>
            <person name="Klostermeier U.C."/>
            <person name="Beiko R.G."/>
            <person name="Rosenstiel P."/>
            <person name="Hippler M."/>
            <person name="Laroche J."/>
        </authorList>
    </citation>
    <scope>NUCLEOTIDE SEQUENCE [LARGE SCALE GENOMIC DNA]</scope>
    <source>
        <strain evidence="2 3">CCMP1005</strain>
    </source>
</reference>
<name>K0RZC4_THAOC</name>
<dbReference type="Proteomes" id="UP000266841">
    <property type="component" value="Unassembled WGS sequence"/>
</dbReference>
<feature type="non-terminal residue" evidence="2">
    <location>
        <position position="1"/>
    </location>
</feature>
<keyword evidence="3" id="KW-1185">Reference proteome</keyword>
<dbReference type="OMA" id="AYANEIW"/>
<dbReference type="Pfam" id="PF22778">
    <property type="entry name" value="VCPO_2nd"/>
    <property type="match status" value="1"/>
</dbReference>
<proteinExistence type="predicted"/>
<dbReference type="InterPro" id="IPR036938">
    <property type="entry name" value="PAP2/HPO_sf"/>
</dbReference>
<evidence type="ECO:0000313" key="2">
    <source>
        <dbReference type="EMBL" id="EJK57824.1"/>
    </source>
</evidence>
<feature type="domain" description="Vanadium-dependent haloperoxidase NapH1-like second helical-bundle" evidence="1">
    <location>
        <begin position="220"/>
        <end position="358"/>
    </location>
</feature>
<dbReference type="EMBL" id="AGNL01026952">
    <property type="protein sequence ID" value="EJK57824.1"/>
    <property type="molecule type" value="Genomic_DNA"/>
</dbReference>
<dbReference type="Gene3D" id="1.10.606.10">
    <property type="entry name" value="Vanadium-containing Chloroperoxidase, domain 2"/>
    <property type="match status" value="1"/>
</dbReference>
<dbReference type="eggNOG" id="ENOG502SBYZ">
    <property type="taxonomic scope" value="Eukaryota"/>
</dbReference>
<evidence type="ECO:0000313" key="3">
    <source>
        <dbReference type="Proteomes" id="UP000266841"/>
    </source>
</evidence>